<evidence type="ECO:0000313" key="2">
    <source>
        <dbReference type="EMBL" id="GAA5092308.1"/>
    </source>
</evidence>
<protein>
    <recommendedName>
        <fullName evidence="4">Alpha/beta hydrolase</fullName>
    </recommendedName>
</protein>
<evidence type="ECO:0000313" key="3">
    <source>
        <dbReference type="Proteomes" id="UP001501407"/>
    </source>
</evidence>
<reference evidence="3" key="1">
    <citation type="journal article" date="2019" name="Int. J. Syst. Evol. Microbiol.">
        <title>The Global Catalogue of Microorganisms (GCM) 10K type strain sequencing project: providing services to taxonomists for standard genome sequencing and annotation.</title>
        <authorList>
            <consortium name="The Broad Institute Genomics Platform"/>
            <consortium name="The Broad Institute Genome Sequencing Center for Infectious Disease"/>
            <person name="Wu L."/>
            <person name="Ma J."/>
        </authorList>
    </citation>
    <scope>NUCLEOTIDE SEQUENCE [LARGE SCALE GENOMIC DNA]</scope>
    <source>
        <strain evidence="3">JCM 18959</strain>
    </source>
</reference>
<dbReference type="SUPFAM" id="SSF53474">
    <property type="entry name" value="alpha/beta-Hydrolases"/>
    <property type="match status" value="1"/>
</dbReference>
<sequence length="61" mass="6397">MIDVPTVVLESGSDGVAGPSPAMDRGLFTGPHEQRFLEGIGHNVPQEDPASFGEAVLTLLH</sequence>
<dbReference type="InterPro" id="IPR029058">
    <property type="entry name" value="AB_hydrolase_fold"/>
</dbReference>
<accession>A0ABP9MA17</accession>
<organism evidence="2 3">
    <name type="scientific">Microbacterium yannicii</name>
    <dbReference type="NCBI Taxonomy" id="671622"/>
    <lineage>
        <taxon>Bacteria</taxon>
        <taxon>Bacillati</taxon>
        <taxon>Actinomycetota</taxon>
        <taxon>Actinomycetes</taxon>
        <taxon>Micrococcales</taxon>
        <taxon>Microbacteriaceae</taxon>
        <taxon>Microbacterium</taxon>
    </lineage>
</organism>
<name>A0ABP9MA17_9MICO</name>
<keyword evidence="3" id="KW-1185">Reference proteome</keyword>
<proteinExistence type="predicted"/>
<feature type="region of interest" description="Disordered" evidence="1">
    <location>
        <begin position="1"/>
        <end position="27"/>
    </location>
</feature>
<comment type="caution">
    <text evidence="2">The sequence shown here is derived from an EMBL/GenBank/DDBJ whole genome shotgun (WGS) entry which is preliminary data.</text>
</comment>
<evidence type="ECO:0000256" key="1">
    <source>
        <dbReference type="SAM" id="MobiDB-lite"/>
    </source>
</evidence>
<evidence type="ECO:0008006" key="4">
    <source>
        <dbReference type="Google" id="ProtNLM"/>
    </source>
</evidence>
<dbReference type="EMBL" id="BAABKZ010000002">
    <property type="protein sequence ID" value="GAA5092308.1"/>
    <property type="molecule type" value="Genomic_DNA"/>
</dbReference>
<dbReference type="Proteomes" id="UP001501407">
    <property type="component" value="Unassembled WGS sequence"/>
</dbReference>
<dbReference type="Gene3D" id="3.40.50.1820">
    <property type="entry name" value="alpha/beta hydrolase"/>
    <property type="match status" value="1"/>
</dbReference>
<gene>
    <name evidence="2" type="ORF">GCM10025760_20770</name>
</gene>